<evidence type="ECO:0000313" key="2">
    <source>
        <dbReference type="Proteomes" id="UP001249851"/>
    </source>
</evidence>
<dbReference type="Proteomes" id="UP001249851">
    <property type="component" value="Unassembled WGS sequence"/>
</dbReference>
<sequence length="526" mass="58164">SSKQHAGHMAGLCAVKSDKQKFKDKAFISPRKALQGQDKNLKYGKEPLDAKSLFAFGEDEEVAEENKLSANKEHIDLNEEDKGRTPLNRVKRSEPIKYDIYTLDHFIELVEKIERNTTTNKDTLKKVINYIRLLGYDNDLFNILCGKADRLPGTALIYEEKRILTTMVTYSFNDRSNEEQGVVLTADNETIAIGRIMTGLCAGLMRDNSVSLKKWAPGSPYIVDNLFAATIAYDIARSALFSKNAGKTSRFGPSGSWSAEQECPARYLLNRGEVTDATDALILGGVDGFILGQGILYDTSYASCGRNLKFKELVKKETLIDQVQGMAYALYFNYSSQLTNIASTDIPSSAKDIGEKFFPEMIQKFDISPRQARVAIVEYESSASLSVAFDNYGSQTRLMCAVKALGYSAPVYMGLNFTTSEDDTEVIPQFGTVTVYASRIFETPGPDNHTQSVGPAREGENIQLEFVDLCAGYNSSDTCPPIYIGIYGESSSLSCSGKPPANKAKRIELHVFVQIVFFVLTVFVSS</sequence>
<dbReference type="EMBL" id="JARQWQ010000020">
    <property type="protein sequence ID" value="KAK2565284.1"/>
    <property type="molecule type" value="Genomic_DNA"/>
</dbReference>
<dbReference type="InterPro" id="IPR036465">
    <property type="entry name" value="vWFA_dom_sf"/>
</dbReference>
<comment type="caution">
    <text evidence="1">The sequence shown here is derived from an EMBL/GenBank/DDBJ whole genome shotgun (WGS) entry which is preliminary data.</text>
</comment>
<reference evidence="1" key="2">
    <citation type="journal article" date="2023" name="Science">
        <title>Genomic signatures of disease resistance in endangered staghorn corals.</title>
        <authorList>
            <person name="Vollmer S.V."/>
            <person name="Selwyn J.D."/>
            <person name="Despard B.A."/>
            <person name="Roesel C.L."/>
        </authorList>
    </citation>
    <scope>NUCLEOTIDE SEQUENCE</scope>
    <source>
        <strain evidence="1">K2</strain>
    </source>
</reference>
<reference evidence="1" key="1">
    <citation type="journal article" date="2023" name="G3 (Bethesda)">
        <title>Whole genome assembly and annotation of the endangered Caribbean coral Acropora cervicornis.</title>
        <authorList>
            <person name="Selwyn J.D."/>
            <person name="Vollmer S.V."/>
        </authorList>
    </citation>
    <scope>NUCLEOTIDE SEQUENCE</scope>
    <source>
        <strain evidence="1">K2</strain>
    </source>
</reference>
<accession>A0AAD9QQ49</accession>
<keyword evidence="2" id="KW-1185">Reference proteome</keyword>
<organism evidence="1 2">
    <name type="scientific">Acropora cervicornis</name>
    <name type="common">Staghorn coral</name>
    <dbReference type="NCBI Taxonomy" id="6130"/>
    <lineage>
        <taxon>Eukaryota</taxon>
        <taxon>Metazoa</taxon>
        <taxon>Cnidaria</taxon>
        <taxon>Anthozoa</taxon>
        <taxon>Hexacorallia</taxon>
        <taxon>Scleractinia</taxon>
        <taxon>Astrocoeniina</taxon>
        <taxon>Acroporidae</taxon>
        <taxon>Acropora</taxon>
    </lineage>
</organism>
<name>A0AAD9QQ49_ACRCE</name>
<evidence type="ECO:0000313" key="1">
    <source>
        <dbReference type="EMBL" id="KAK2565284.1"/>
    </source>
</evidence>
<dbReference type="AlphaFoldDB" id="A0AAD9QQ49"/>
<dbReference type="SUPFAM" id="SSF53300">
    <property type="entry name" value="vWA-like"/>
    <property type="match status" value="1"/>
</dbReference>
<dbReference type="Gene3D" id="3.40.50.410">
    <property type="entry name" value="von Willebrand factor, type A domain"/>
    <property type="match status" value="1"/>
</dbReference>
<feature type="non-terminal residue" evidence="1">
    <location>
        <position position="526"/>
    </location>
</feature>
<protein>
    <submittedName>
        <fullName evidence="1">Uncharacterized protein</fullName>
    </submittedName>
</protein>
<proteinExistence type="predicted"/>
<gene>
    <name evidence="1" type="ORF">P5673_011241</name>
</gene>